<dbReference type="GO" id="GO:0051539">
    <property type="term" value="F:4 iron, 4 sulfur cluster binding"/>
    <property type="evidence" value="ECO:0007669"/>
    <property type="project" value="UniProtKB-KW"/>
</dbReference>
<dbReference type="GO" id="GO:0046872">
    <property type="term" value="F:metal ion binding"/>
    <property type="evidence" value="ECO:0007669"/>
    <property type="project" value="UniProtKB-KW"/>
</dbReference>
<dbReference type="GO" id="GO:0016491">
    <property type="term" value="F:oxidoreductase activity"/>
    <property type="evidence" value="ECO:0007669"/>
    <property type="project" value="InterPro"/>
</dbReference>
<gene>
    <name evidence="9" type="ORF">SAMN02745134_03085</name>
</gene>
<name>A0A1W1XTL0_9CLOT</name>
<evidence type="ECO:0000256" key="1">
    <source>
        <dbReference type="ARBA" id="ARBA00001966"/>
    </source>
</evidence>
<keyword evidence="4" id="KW-0479">Metal-binding</keyword>
<proteinExistence type="inferred from homology"/>
<evidence type="ECO:0000256" key="6">
    <source>
        <dbReference type="ARBA" id="ARBA00023014"/>
    </source>
</evidence>
<dbReference type="PROSITE" id="PS01305">
    <property type="entry name" value="MOAA_NIFB_PQQE"/>
    <property type="match status" value="1"/>
</dbReference>
<keyword evidence="2" id="KW-0004">4Fe-4S</keyword>
<evidence type="ECO:0000256" key="2">
    <source>
        <dbReference type="ARBA" id="ARBA00022485"/>
    </source>
</evidence>
<dbReference type="InterPro" id="IPR058240">
    <property type="entry name" value="rSAM_sf"/>
</dbReference>
<evidence type="ECO:0000256" key="7">
    <source>
        <dbReference type="ARBA" id="ARBA00023601"/>
    </source>
</evidence>
<evidence type="ECO:0000313" key="9">
    <source>
        <dbReference type="EMBL" id="SMC27192.1"/>
    </source>
</evidence>
<comment type="similarity">
    <text evidence="7">Belongs to the radical SAM superfamily. Anaerobic sulfatase-maturating enzyme family.</text>
</comment>
<protein>
    <recommendedName>
        <fullName evidence="8">Radical SAM core domain-containing protein</fullName>
    </recommendedName>
</protein>
<evidence type="ECO:0000256" key="4">
    <source>
        <dbReference type="ARBA" id="ARBA00022723"/>
    </source>
</evidence>
<dbReference type="InterPro" id="IPR023867">
    <property type="entry name" value="Sulphatase_maturase_rSAM"/>
</dbReference>
<keyword evidence="10" id="KW-1185">Reference proteome</keyword>
<dbReference type="SFLD" id="SFLDG01384">
    <property type="entry name" value="thioether_bond_formation_requi"/>
    <property type="match status" value="1"/>
</dbReference>
<dbReference type="STRING" id="1121291.SAMN02745134_03085"/>
<dbReference type="Gene3D" id="3.20.20.70">
    <property type="entry name" value="Aldolase class I"/>
    <property type="match status" value="1"/>
</dbReference>
<dbReference type="InterPro" id="IPR007197">
    <property type="entry name" value="rSAM"/>
</dbReference>
<dbReference type="PROSITE" id="PS51918">
    <property type="entry name" value="RADICAL_SAM"/>
    <property type="match status" value="1"/>
</dbReference>
<evidence type="ECO:0000313" key="10">
    <source>
        <dbReference type="Proteomes" id="UP000192468"/>
    </source>
</evidence>
<dbReference type="SUPFAM" id="SSF102114">
    <property type="entry name" value="Radical SAM enzymes"/>
    <property type="match status" value="1"/>
</dbReference>
<reference evidence="9 10" key="1">
    <citation type="submission" date="2017-04" db="EMBL/GenBank/DDBJ databases">
        <authorList>
            <person name="Afonso C.L."/>
            <person name="Miller P.J."/>
            <person name="Scott M.A."/>
            <person name="Spackman E."/>
            <person name="Goraichik I."/>
            <person name="Dimitrov K.M."/>
            <person name="Suarez D.L."/>
            <person name="Swayne D.E."/>
        </authorList>
    </citation>
    <scope>NUCLEOTIDE SEQUENCE [LARGE SCALE GENOMIC DNA]</scope>
    <source>
        <strain evidence="9 10">DSM 12555</strain>
    </source>
</reference>
<evidence type="ECO:0000256" key="3">
    <source>
        <dbReference type="ARBA" id="ARBA00022691"/>
    </source>
</evidence>
<dbReference type="PANTHER" id="PTHR43273">
    <property type="entry name" value="ANAEROBIC SULFATASE-MATURATING ENZYME HOMOLOG ASLB-RELATED"/>
    <property type="match status" value="1"/>
</dbReference>
<evidence type="ECO:0000259" key="8">
    <source>
        <dbReference type="PROSITE" id="PS51918"/>
    </source>
</evidence>
<dbReference type="EMBL" id="FWXH01000016">
    <property type="protein sequence ID" value="SMC27192.1"/>
    <property type="molecule type" value="Genomic_DNA"/>
</dbReference>
<dbReference type="OrthoDB" id="9808591at2"/>
<organism evidence="9 10">
    <name type="scientific">Clostridium acidisoli DSM 12555</name>
    <dbReference type="NCBI Taxonomy" id="1121291"/>
    <lineage>
        <taxon>Bacteria</taxon>
        <taxon>Bacillati</taxon>
        <taxon>Bacillota</taxon>
        <taxon>Clostridia</taxon>
        <taxon>Eubacteriales</taxon>
        <taxon>Clostridiaceae</taxon>
        <taxon>Clostridium</taxon>
    </lineage>
</organism>
<dbReference type="GO" id="GO:0032324">
    <property type="term" value="P:molybdopterin cofactor biosynthetic process"/>
    <property type="evidence" value="ECO:0007669"/>
    <property type="project" value="UniProtKB-ARBA"/>
</dbReference>
<dbReference type="SFLD" id="SFLDG01067">
    <property type="entry name" value="SPASM/twitch_domain_containing"/>
    <property type="match status" value="1"/>
</dbReference>
<dbReference type="SFLD" id="SFLDS00029">
    <property type="entry name" value="Radical_SAM"/>
    <property type="match status" value="1"/>
</dbReference>
<sequence>MNCTNSFGTISEYIQYFKDNINYPRPLAKLFKTDSCYYIYDTGTSKIMNCNELEYRILEKIINNTMDEIDNTEISSEYSKYYEALDNIKNAIDSEHILKAGNNLEFNSPGHHENLYDMLENGVRQIVLELTEKCNLRCGYCIYNEAYTDKRNFGSQDMTKDIAKKAIDYAGLHGDKDAGIAITFYGGEPLIKFDLIKYCIGYAQTTIKDRQVRFSMTTNLTLMTEEIAQYLASIKDLSIVCSIDGPKYIHDSYRKDINGVGSFERAIKGLKILVQALGDSAKDRLVLSMVFGKPYSIEKLIQIHSFFNKLEWLPSQISKFITYPSLGNIDYKERRERKEKEKINEDDKTKIFDPLSSWSKDLYFKEIDHNQDIDFFSKVVIEQPLIKIHQRPIYKDYNESYSLNGCCVPGSRKLYITTKGDFMVCERIDGSPIIGDVDKGVDKEKVKRILVDEFSDATINDCKNCWASRLCNLCYAQCYTNGKLDMEKKRYNCNSSRDYMLKNLVFYHKCLESNPKKLEYLGDIKVVV</sequence>
<feature type="domain" description="Radical SAM core" evidence="8">
    <location>
        <begin position="120"/>
        <end position="361"/>
    </location>
</feature>
<dbReference type="SFLD" id="SFLDG01386">
    <property type="entry name" value="main_SPASM_domain-containing"/>
    <property type="match status" value="1"/>
</dbReference>
<dbReference type="InterPro" id="IPR006638">
    <property type="entry name" value="Elp3/MiaA/NifB-like_rSAM"/>
</dbReference>
<dbReference type="RefSeq" id="WP_084116985.1">
    <property type="nucleotide sequence ID" value="NZ_FWXH01000016.1"/>
</dbReference>
<accession>A0A1W1XTL0</accession>
<dbReference type="Pfam" id="PF04055">
    <property type="entry name" value="Radical_SAM"/>
    <property type="match status" value="1"/>
</dbReference>
<dbReference type="InterPro" id="IPR000385">
    <property type="entry name" value="MoaA_NifB_PqqE_Fe-S-bd_CS"/>
</dbReference>
<dbReference type="InterPro" id="IPR013785">
    <property type="entry name" value="Aldolase_TIM"/>
</dbReference>
<comment type="cofactor">
    <cofactor evidence="1">
        <name>[4Fe-4S] cluster</name>
        <dbReference type="ChEBI" id="CHEBI:49883"/>
    </cofactor>
</comment>
<evidence type="ECO:0000256" key="5">
    <source>
        <dbReference type="ARBA" id="ARBA00023004"/>
    </source>
</evidence>
<dbReference type="Proteomes" id="UP000192468">
    <property type="component" value="Unassembled WGS sequence"/>
</dbReference>
<dbReference type="SMART" id="SM00729">
    <property type="entry name" value="Elp3"/>
    <property type="match status" value="1"/>
</dbReference>
<dbReference type="PANTHER" id="PTHR43273:SF3">
    <property type="entry name" value="ANAEROBIC SULFATASE-MATURATING ENZYME HOMOLOG ASLB-RELATED"/>
    <property type="match status" value="1"/>
</dbReference>
<keyword evidence="5" id="KW-0408">Iron</keyword>
<keyword evidence="3" id="KW-0949">S-adenosyl-L-methionine</keyword>
<dbReference type="CDD" id="cd01335">
    <property type="entry name" value="Radical_SAM"/>
    <property type="match status" value="1"/>
</dbReference>
<keyword evidence="6" id="KW-0411">Iron-sulfur</keyword>
<dbReference type="AlphaFoldDB" id="A0A1W1XTL0"/>